<dbReference type="InterPro" id="IPR052306">
    <property type="entry name" value="CYP450_71D"/>
</dbReference>
<comment type="similarity">
    <text evidence="3 13">Belongs to the cytochrome P450 family.</text>
</comment>
<comment type="caution">
    <text evidence="14">The sequence shown here is derived from an EMBL/GenBank/DDBJ whole genome shotgun (WGS) entry which is preliminary data.</text>
</comment>
<reference evidence="14" key="1">
    <citation type="submission" date="2023-07" db="EMBL/GenBank/DDBJ databases">
        <title>A chromosome-level genome assembly of Lolium multiflorum.</title>
        <authorList>
            <person name="Chen Y."/>
            <person name="Copetti D."/>
            <person name="Kolliker R."/>
            <person name="Studer B."/>
        </authorList>
    </citation>
    <scope>NUCLEOTIDE SEQUENCE</scope>
    <source>
        <strain evidence="14">02402/16</strain>
        <tissue evidence="14">Leaf</tissue>
    </source>
</reference>
<dbReference type="CDD" id="cd11072">
    <property type="entry name" value="CYP71-like"/>
    <property type="match status" value="1"/>
</dbReference>
<dbReference type="GO" id="GO:0004497">
    <property type="term" value="F:monooxygenase activity"/>
    <property type="evidence" value="ECO:0007669"/>
    <property type="project" value="UniProtKB-KW"/>
</dbReference>
<keyword evidence="4 12" id="KW-0349">Heme</keyword>
<keyword evidence="9 12" id="KW-0408">Iron</keyword>
<dbReference type="InterPro" id="IPR036396">
    <property type="entry name" value="Cyt_P450_sf"/>
</dbReference>
<keyword evidence="11" id="KW-0472">Membrane</keyword>
<evidence type="ECO:0000256" key="2">
    <source>
        <dbReference type="ARBA" id="ARBA00004167"/>
    </source>
</evidence>
<feature type="binding site" description="axial binding residue" evidence="12">
    <location>
        <position position="387"/>
    </location>
    <ligand>
        <name>heme</name>
        <dbReference type="ChEBI" id="CHEBI:30413"/>
    </ligand>
    <ligandPart>
        <name>Fe</name>
        <dbReference type="ChEBI" id="CHEBI:18248"/>
    </ligandPart>
</feature>
<proteinExistence type="inferred from homology"/>
<comment type="cofactor">
    <cofactor evidence="1 12">
        <name>heme</name>
        <dbReference type="ChEBI" id="CHEBI:30413"/>
    </cofactor>
</comment>
<evidence type="ECO:0008006" key="16">
    <source>
        <dbReference type="Google" id="ProtNLM"/>
    </source>
</evidence>
<dbReference type="PANTHER" id="PTHR47953:SF19">
    <property type="entry name" value="OS06G0641600 PROTEIN"/>
    <property type="match status" value="1"/>
</dbReference>
<dbReference type="GO" id="GO:0020037">
    <property type="term" value="F:heme binding"/>
    <property type="evidence" value="ECO:0007669"/>
    <property type="project" value="InterPro"/>
</dbReference>
<dbReference type="AlphaFoldDB" id="A0AAD8VSI4"/>
<dbReference type="PROSITE" id="PS00086">
    <property type="entry name" value="CYTOCHROME_P450"/>
    <property type="match status" value="1"/>
</dbReference>
<evidence type="ECO:0000256" key="3">
    <source>
        <dbReference type="ARBA" id="ARBA00010617"/>
    </source>
</evidence>
<evidence type="ECO:0000256" key="8">
    <source>
        <dbReference type="ARBA" id="ARBA00023002"/>
    </source>
</evidence>
<evidence type="ECO:0000256" key="4">
    <source>
        <dbReference type="ARBA" id="ARBA00022617"/>
    </source>
</evidence>
<evidence type="ECO:0000256" key="1">
    <source>
        <dbReference type="ARBA" id="ARBA00001971"/>
    </source>
</evidence>
<keyword evidence="7" id="KW-1133">Transmembrane helix</keyword>
<dbReference type="Pfam" id="PF00067">
    <property type="entry name" value="p450"/>
    <property type="match status" value="1"/>
</dbReference>
<evidence type="ECO:0000256" key="11">
    <source>
        <dbReference type="ARBA" id="ARBA00023136"/>
    </source>
</evidence>
<gene>
    <name evidence="14" type="ORF">QYE76_021107</name>
</gene>
<dbReference type="GO" id="GO:0005506">
    <property type="term" value="F:iron ion binding"/>
    <property type="evidence" value="ECO:0007669"/>
    <property type="project" value="InterPro"/>
</dbReference>
<dbReference type="Gene3D" id="1.10.630.10">
    <property type="entry name" value="Cytochrome P450"/>
    <property type="match status" value="1"/>
</dbReference>
<dbReference type="SUPFAM" id="SSF48264">
    <property type="entry name" value="Cytochrome P450"/>
    <property type="match status" value="1"/>
</dbReference>
<keyword evidence="5" id="KW-0812">Transmembrane</keyword>
<accession>A0AAD8VSI4</accession>
<comment type="subcellular location">
    <subcellularLocation>
        <location evidence="2">Membrane</location>
        <topology evidence="2">Single-pass membrane protein</topology>
    </subcellularLocation>
</comment>
<keyword evidence="6 12" id="KW-0479">Metal-binding</keyword>
<sequence>MADLARRHDAPLMYLKLGEVPVVVATSPEAAREIMRTHDAVFATRPWSPTIKIYNADGQGIIFARYGALWRQLRKICILELLSPRRVQSFRGIREHEAGRFVATIAAAPPGQPVNVSERIAVLITDSTVRALMGDRFKRREEFLQTLDEGVKLVAGFNLCDLFPSSWLARFVSGTARLAQENHRKCFELMEYAIKQHEDKRAANAANGAMEDGEDLVDVLLRLRKEGGLEVPLTMGIVKAVILDLFSAGSETSATTLQWAMSELMRYPNVMRKAQAEVRDKLQGKTKIAEDDLANLKYLRLVIKETMRLHPAAPLILPREAMEPCKILGYDIPKGTTVLVNAWAIARDPKHWEDPEVFKPERFESCTTDFKGTDFKYIPFGAGRRICPGMTFAQSSMEIVLAALLYHFDWELPDGVKPDELEMEEEMGLTVRRKNDLYLHAVVRVPPV</sequence>
<evidence type="ECO:0000256" key="6">
    <source>
        <dbReference type="ARBA" id="ARBA00022723"/>
    </source>
</evidence>
<protein>
    <recommendedName>
        <fullName evidence="16">Cytochrome P450</fullName>
    </recommendedName>
</protein>
<dbReference type="PANTHER" id="PTHR47953">
    <property type="entry name" value="OS08G0105600 PROTEIN"/>
    <property type="match status" value="1"/>
</dbReference>
<dbReference type="Proteomes" id="UP001231189">
    <property type="component" value="Unassembled WGS sequence"/>
</dbReference>
<dbReference type="InterPro" id="IPR017972">
    <property type="entry name" value="Cyt_P450_CS"/>
</dbReference>
<dbReference type="FunFam" id="1.10.630.10:FF:000064">
    <property type="entry name" value="Cytochrome P450 monooxygenase"/>
    <property type="match status" value="1"/>
</dbReference>
<evidence type="ECO:0000256" key="7">
    <source>
        <dbReference type="ARBA" id="ARBA00022989"/>
    </source>
</evidence>
<dbReference type="GO" id="GO:0016020">
    <property type="term" value="C:membrane"/>
    <property type="evidence" value="ECO:0007669"/>
    <property type="project" value="UniProtKB-SubCell"/>
</dbReference>
<evidence type="ECO:0000256" key="5">
    <source>
        <dbReference type="ARBA" id="ARBA00022692"/>
    </source>
</evidence>
<evidence type="ECO:0000256" key="12">
    <source>
        <dbReference type="PIRSR" id="PIRSR602401-1"/>
    </source>
</evidence>
<keyword evidence="10 13" id="KW-0503">Monooxygenase</keyword>
<dbReference type="PRINTS" id="PR00385">
    <property type="entry name" value="P450"/>
</dbReference>
<dbReference type="PRINTS" id="PR00463">
    <property type="entry name" value="EP450I"/>
</dbReference>
<name>A0AAD8VSI4_LOLMU</name>
<keyword evidence="8 13" id="KW-0560">Oxidoreductase</keyword>
<evidence type="ECO:0000313" key="14">
    <source>
        <dbReference type="EMBL" id="KAK1615590.1"/>
    </source>
</evidence>
<evidence type="ECO:0000256" key="9">
    <source>
        <dbReference type="ARBA" id="ARBA00023004"/>
    </source>
</evidence>
<organism evidence="14 15">
    <name type="scientific">Lolium multiflorum</name>
    <name type="common">Italian ryegrass</name>
    <name type="synonym">Lolium perenne subsp. multiflorum</name>
    <dbReference type="NCBI Taxonomy" id="4521"/>
    <lineage>
        <taxon>Eukaryota</taxon>
        <taxon>Viridiplantae</taxon>
        <taxon>Streptophyta</taxon>
        <taxon>Embryophyta</taxon>
        <taxon>Tracheophyta</taxon>
        <taxon>Spermatophyta</taxon>
        <taxon>Magnoliopsida</taxon>
        <taxon>Liliopsida</taxon>
        <taxon>Poales</taxon>
        <taxon>Poaceae</taxon>
        <taxon>BOP clade</taxon>
        <taxon>Pooideae</taxon>
        <taxon>Poodae</taxon>
        <taxon>Poeae</taxon>
        <taxon>Poeae Chloroplast Group 2 (Poeae type)</taxon>
        <taxon>Loliodinae</taxon>
        <taxon>Loliinae</taxon>
        <taxon>Lolium</taxon>
    </lineage>
</organism>
<evidence type="ECO:0000256" key="13">
    <source>
        <dbReference type="RuleBase" id="RU000461"/>
    </source>
</evidence>
<dbReference type="InterPro" id="IPR002401">
    <property type="entry name" value="Cyt_P450_E_grp-I"/>
</dbReference>
<evidence type="ECO:0000313" key="15">
    <source>
        <dbReference type="Proteomes" id="UP001231189"/>
    </source>
</evidence>
<dbReference type="InterPro" id="IPR001128">
    <property type="entry name" value="Cyt_P450"/>
</dbReference>
<dbReference type="EMBL" id="JAUUTY010000006">
    <property type="protein sequence ID" value="KAK1615590.1"/>
    <property type="molecule type" value="Genomic_DNA"/>
</dbReference>
<keyword evidence="15" id="KW-1185">Reference proteome</keyword>
<dbReference type="GO" id="GO:0016705">
    <property type="term" value="F:oxidoreductase activity, acting on paired donors, with incorporation or reduction of molecular oxygen"/>
    <property type="evidence" value="ECO:0007669"/>
    <property type="project" value="InterPro"/>
</dbReference>
<evidence type="ECO:0000256" key="10">
    <source>
        <dbReference type="ARBA" id="ARBA00023033"/>
    </source>
</evidence>